<dbReference type="NCBIfam" id="TIGR00254">
    <property type="entry name" value="GGDEF"/>
    <property type="match status" value="1"/>
</dbReference>
<keyword evidence="6" id="KW-1185">Reference proteome</keyword>
<gene>
    <name evidence="5" type="ORF">C9I99_03670</name>
</gene>
<keyword evidence="3" id="KW-1133">Transmembrane helix</keyword>
<dbReference type="InterPro" id="IPR043128">
    <property type="entry name" value="Rev_trsase/Diguanyl_cyclase"/>
</dbReference>
<dbReference type="CDD" id="cd01949">
    <property type="entry name" value="GGDEF"/>
    <property type="match status" value="1"/>
</dbReference>
<keyword evidence="3" id="KW-0812">Transmembrane</keyword>
<name>A0A2T3J4B1_9GAMM</name>
<dbReference type="SMART" id="SM00267">
    <property type="entry name" value="GGDEF"/>
    <property type="match status" value="1"/>
</dbReference>
<accession>A0A2T3J4B1</accession>
<feature type="domain" description="GGDEF" evidence="4">
    <location>
        <begin position="164"/>
        <end position="289"/>
    </location>
</feature>
<dbReference type="Proteomes" id="UP000241222">
    <property type="component" value="Unassembled WGS sequence"/>
</dbReference>
<dbReference type="SUPFAM" id="SSF55073">
    <property type="entry name" value="Nucleotide cyclase"/>
    <property type="match status" value="1"/>
</dbReference>
<comment type="caution">
    <text evidence="5">The sequence shown here is derived from an EMBL/GenBank/DDBJ whole genome shotgun (WGS) entry which is preliminary data.</text>
</comment>
<dbReference type="GO" id="GO:0052621">
    <property type="term" value="F:diguanylate cyclase activity"/>
    <property type="evidence" value="ECO:0007669"/>
    <property type="project" value="UniProtKB-EC"/>
</dbReference>
<dbReference type="InterPro" id="IPR050469">
    <property type="entry name" value="Diguanylate_Cyclase"/>
</dbReference>
<dbReference type="PANTHER" id="PTHR45138">
    <property type="entry name" value="REGULATORY COMPONENTS OF SENSORY TRANSDUCTION SYSTEM"/>
    <property type="match status" value="1"/>
</dbReference>
<dbReference type="Pfam" id="PF00990">
    <property type="entry name" value="GGDEF"/>
    <property type="match status" value="1"/>
</dbReference>
<dbReference type="Gene3D" id="3.30.70.270">
    <property type="match status" value="1"/>
</dbReference>
<proteinExistence type="predicted"/>
<feature type="transmembrane region" description="Helical" evidence="3">
    <location>
        <begin position="7"/>
        <end position="25"/>
    </location>
</feature>
<dbReference type="PROSITE" id="PS50887">
    <property type="entry name" value="GGDEF"/>
    <property type="match status" value="1"/>
</dbReference>
<evidence type="ECO:0000256" key="1">
    <source>
        <dbReference type="ARBA" id="ARBA00012528"/>
    </source>
</evidence>
<dbReference type="EMBL" id="PYMH01000001">
    <property type="protein sequence ID" value="PSU36114.1"/>
    <property type="molecule type" value="Genomic_DNA"/>
</dbReference>
<dbReference type="EC" id="2.7.7.65" evidence="1"/>
<evidence type="ECO:0000259" key="4">
    <source>
        <dbReference type="PROSITE" id="PS50887"/>
    </source>
</evidence>
<comment type="catalytic activity">
    <reaction evidence="2">
        <text>2 GTP = 3',3'-c-di-GMP + 2 diphosphate</text>
        <dbReference type="Rhea" id="RHEA:24898"/>
        <dbReference type="ChEBI" id="CHEBI:33019"/>
        <dbReference type="ChEBI" id="CHEBI:37565"/>
        <dbReference type="ChEBI" id="CHEBI:58805"/>
        <dbReference type="EC" id="2.7.7.65"/>
    </reaction>
</comment>
<dbReference type="OrthoDB" id="70510at2"/>
<dbReference type="RefSeq" id="WP_107347468.1">
    <property type="nucleotide sequence ID" value="NZ_PYMH01000001.1"/>
</dbReference>
<protein>
    <recommendedName>
        <fullName evidence="1">diguanylate cyclase</fullName>
        <ecNumber evidence="1">2.7.7.65</ecNumber>
    </recommendedName>
</protein>
<evidence type="ECO:0000256" key="2">
    <source>
        <dbReference type="ARBA" id="ARBA00034247"/>
    </source>
</evidence>
<evidence type="ECO:0000313" key="6">
    <source>
        <dbReference type="Proteomes" id="UP000241222"/>
    </source>
</evidence>
<dbReference type="InterPro" id="IPR029787">
    <property type="entry name" value="Nucleotide_cyclase"/>
</dbReference>
<reference evidence="5 6" key="1">
    <citation type="submission" date="2018-03" db="EMBL/GenBank/DDBJ databases">
        <title>Whole genome sequencing of Histamine producing bacteria.</title>
        <authorList>
            <person name="Butler K."/>
        </authorList>
    </citation>
    <scope>NUCLEOTIDE SEQUENCE [LARGE SCALE GENOMIC DNA]</scope>
    <source>
        <strain evidence="5 6">JCM 13586</strain>
    </source>
</reference>
<dbReference type="PANTHER" id="PTHR45138:SF9">
    <property type="entry name" value="DIGUANYLATE CYCLASE DGCM-RELATED"/>
    <property type="match status" value="1"/>
</dbReference>
<sequence>MSPLSQLPTRMTIVVCIGVLLSALVPSSGKLDIIVSVLTLVLIIMLLREDMDQKIRGWMKLALGTYALGVTADLLDEIPELNDHWLIDSSDDIFMHIGVFLICFCFVKMLDIHRTLISELHRQVEVSQTLEVSLSQLALEDDLTGLNNRRALFRRFDEMAINTKRGILAYIDLDNFKQVNDTFSHQCGDKLLTTIAEYLTKTVPTGSHIYRIGGDEFVVLLPSDNPDICQAWIDELYDVSSPTRKAYKIDISIGLSPYYPGNLSDPDSILAKADKAMYQEKLNKRPVYA</sequence>
<evidence type="ECO:0000256" key="3">
    <source>
        <dbReference type="SAM" id="Phobius"/>
    </source>
</evidence>
<dbReference type="AlphaFoldDB" id="A0A2T3J4B1"/>
<evidence type="ECO:0000313" key="5">
    <source>
        <dbReference type="EMBL" id="PSU36114.1"/>
    </source>
</evidence>
<organism evidence="5 6">
    <name type="scientific">Photobacterium lutimaris</name>
    <dbReference type="NCBI Taxonomy" id="388278"/>
    <lineage>
        <taxon>Bacteria</taxon>
        <taxon>Pseudomonadati</taxon>
        <taxon>Pseudomonadota</taxon>
        <taxon>Gammaproteobacteria</taxon>
        <taxon>Vibrionales</taxon>
        <taxon>Vibrionaceae</taxon>
        <taxon>Photobacterium</taxon>
    </lineage>
</organism>
<dbReference type="InterPro" id="IPR000160">
    <property type="entry name" value="GGDEF_dom"/>
</dbReference>
<feature type="transmembrane region" description="Helical" evidence="3">
    <location>
        <begin position="93"/>
        <end position="110"/>
    </location>
</feature>
<keyword evidence="3" id="KW-0472">Membrane</keyword>